<evidence type="ECO:0000313" key="2">
    <source>
        <dbReference type="Proteomes" id="UP001285352"/>
    </source>
</evidence>
<comment type="caution">
    <text evidence="1">The sequence shown here is derived from an EMBL/GenBank/DDBJ whole genome shotgun (WGS) entry which is preliminary data.</text>
</comment>
<reference evidence="1 2" key="1">
    <citation type="submission" date="2023-11" db="EMBL/GenBank/DDBJ databases">
        <title>Lentzea sokolovensis, sp. nov., Lentzea kristufkii, sp. nov., and Lentzea miocenensis, sp. nov., rare actinobacteria from Sokolov Coal Basin, Miocene lacustrine sediment, Czech Republic.</title>
        <authorList>
            <person name="Lara A."/>
            <person name="Kotroba L."/>
            <person name="Nouioui I."/>
            <person name="Neumann-Schaal M."/>
            <person name="Mast Y."/>
            <person name="Chronakova A."/>
        </authorList>
    </citation>
    <scope>NUCLEOTIDE SEQUENCE [LARGE SCALE GENOMIC DNA]</scope>
    <source>
        <strain evidence="1 2">BCCO 10_0061</strain>
    </source>
</reference>
<accession>A0ABU4VA44</accession>
<organism evidence="1 2">
    <name type="scientific">Lentzea sokolovensis</name>
    <dbReference type="NCBI Taxonomy" id="3095429"/>
    <lineage>
        <taxon>Bacteria</taxon>
        <taxon>Bacillati</taxon>
        <taxon>Actinomycetota</taxon>
        <taxon>Actinomycetes</taxon>
        <taxon>Pseudonocardiales</taxon>
        <taxon>Pseudonocardiaceae</taxon>
        <taxon>Lentzea</taxon>
    </lineage>
</organism>
<dbReference type="InterPro" id="IPR019646">
    <property type="entry name" value="Aminoglyc_AdlTrfase"/>
</dbReference>
<evidence type="ECO:0000313" key="1">
    <source>
        <dbReference type="EMBL" id="MDX8148677.1"/>
    </source>
</evidence>
<proteinExistence type="predicted"/>
<name>A0ABU4VA44_9PSEU</name>
<protein>
    <submittedName>
        <fullName evidence="1">Amino acid transporter</fullName>
    </submittedName>
</protein>
<dbReference type="Gene3D" id="3.30.460.40">
    <property type="match status" value="1"/>
</dbReference>
<dbReference type="Proteomes" id="UP001285352">
    <property type="component" value="Unassembled WGS sequence"/>
</dbReference>
<dbReference type="EMBL" id="JAXAVU010000016">
    <property type="protein sequence ID" value="MDX8148677.1"/>
    <property type="molecule type" value="Genomic_DNA"/>
</dbReference>
<dbReference type="RefSeq" id="WP_319980652.1">
    <property type="nucleotide sequence ID" value="NZ_JAXAVU010000016.1"/>
</dbReference>
<keyword evidence="2" id="KW-1185">Reference proteome</keyword>
<sequence length="210" mass="23705">MNLTELPWEPLSPAEVAGLFTETPWWTAGGHAIELAVGRPVRPHSDVDVLLLRRDQLAAQRALAGWAWWAADPPGTLRPWRPGEILPADVHDIWCRPAGSEQWRVQLMLDESAGEDWVSRRDPRVRRPVDTLTRISPAGIPYLAPEIQLFYKANSPRPKDDADFDAALPQLSGEQRRWLADAIALGHDTHPWWERLTEIGAAESRKDRLA</sequence>
<dbReference type="Pfam" id="PF10706">
    <property type="entry name" value="Aminoglyc_resit"/>
    <property type="match status" value="1"/>
</dbReference>
<gene>
    <name evidence="1" type="ORF">SK854_41630</name>
</gene>